<dbReference type="Proteomes" id="UP000077521">
    <property type="component" value="Unassembled WGS sequence"/>
</dbReference>
<protein>
    <submittedName>
        <fullName evidence="1">Uncharacterized protein</fullName>
    </submittedName>
</protein>
<proteinExistence type="predicted"/>
<dbReference type="EMBL" id="LWDF02000981">
    <property type="protein sequence ID" value="KAE8241045.1"/>
    <property type="molecule type" value="Genomic_DNA"/>
</dbReference>
<reference evidence="1" key="1">
    <citation type="submission" date="2016-04" db="EMBL/GenBank/DDBJ databases">
        <authorList>
            <person name="Nguyen H.D."/>
            <person name="Samba Siva P."/>
            <person name="Cullis J."/>
            <person name="Levesque C.A."/>
            <person name="Hambleton S."/>
        </authorList>
    </citation>
    <scope>NUCLEOTIDE SEQUENCE</scope>
    <source>
        <strain evidence="1">DAOMC 236416</strain>
    </source>
</reference>
<evidence type="ECO:0000313" key="2">
    <source>
        <dbReference type="Proteomes" id="UP000077521"/>
    </source>
</evidence>
<keyword evidence="2" id="KW-1185">Reference proteome</keyword>
<name>A0A177TUB2_9BASI</name>
<reference evidence="1" key="2">
    <citation type="journal article" date="2019" name="IMA Fungus">
        <title>Genome sequencing and comparison of five Tilletia species to identify candidate genes for the detection of regulated species infecting wheat.</title>
        <authorList>
            <person name="Nguyen H.D.T."/>
            <person name="Sultana T."/>
            <person name="Kesanakurti P."/>
            <person name="Hambleton S."/>
        </authorList>
    </citation>
    <scope>NUCLEOTIDE SEQUENCE</scope>
    <source>
        <strain evidence="1">DAOMC 236416</strain>
    </source>
</reference>
<evidence type="ECO:0000313" key="1">
    <source>
        <dbReference type="EMBL" id="KAE8241045.1"/>
    </source>
</evidence>
<gene>
    <name evidence="1" type="ORF">A4X13_0g7591</name>
</gene>
<accession>A0A177TUB2</accession>
<comment type="caution">
    <text evidence="1">The sequence shown here is derived from an EMBL/GenBank/DDBJ whole genome shotgun (WGS) entry which is preliminary data.</text>
</comment>
<dbReference type="AlphaFoldDB" id="A0A177TUB2"/>
<organism evidence="1 2">
    <name type="scientific">Tilletia indica</name>
    <dbReference type="NCBI Taxonomy" id="43049"/>
    <lineage>
        <taxon>Eukaryota</taxon>
        <taxon>Fungi</taxon>
        <taxon>Dikarya</taxon>
        <taxon>Basidiomycota</taxon>
        <taxon>Ustilaginomycotina</taxon>
        <taxon>Exobasidiomycetes</taxon>
        <taxon>Tilletiales</taxon>
        <taxon>Tilletiaceae</taxon>
        <taxon>Tilletia</taxon>
    </lineage>
</organism>
<sequence>MNIESEATIPVLVTPSVTQSMEVDPPSVAPLAPLEPAKQTIVSPAVAAASGPSAHVTTKWVGPMPVAFSHTIPLSSRSVGVVQDAQMDDEGRTYERFVEFEGLVYGTGEVS</sequence>